<evidence type="ECO:0000313" key="1">
    <source>
        <dbReference type="EMBL" id="SER62264.1"/>
    </source>
</evidence>
<dbReference type="EMBL" id="FOEL01000019">
    <property type="protein sequence ID" value="SER62264.1"/>
    <property type="molecule type" value="Genomic_DNA"/>
</dbReference>
<evidence type="ECO:0000313" key="2">
    <source>
        <dbReference type="Proteomes" id="UP000199410"/>
    </source>
</evidence>
<evidence type="ECO:0008006" key="3">
    <source>
        <dbReference type="Google" id="ProtNLM"/>
    </source>
</evidence>
<sequence length="335" mass="39409">MLEVNESKLAHYSIHFLSESTLLLGEEEFTQPELMLEAAFTQLAFSKIELEQQYEFFHETDIELNEVFAYSQKIFEQDSSFLEQSQNMAKHLHSVSQHPNIKSGELFIGLFENCFLLNEVKKVIAIVKIDEKEMFLDVKNDNNKMIIHGVDGINVKKINNMAIIVDMGQEQPPAVFIKTKRKEDIVYWQERFLKIKAADEHYHKTDLALNECKKYILKEENYSNTEKLGFLNKTLDYFRNEEEFQVDHYIDTVFKQADATQKDILVNSVKPYETVISDSALEKAEKKYKRKIKLDSNIEIQVNIQHIDQIDELIEVGYDEATNRKFYKIYFQDEI</sequence>
<dbReference type="Proteomes" id="UP000199410">
    <property type="component" value="Unassembled WGS sequence"/>
</dbReference>
<comment type="caution">
    <text evidence="1">The sequence shown here is derived from an EMBL/GenBank/DDBJ whole genome shotgun (WGS) entry which is preliminary data.</text>
</comment>
<dbReference type="AlphaFoldDB" id="A0A1H9QP89"/>
<protein>
    <recommendedName>
        <fullName evidence="3">Nucleoid-associated protein</fullName>
    </recommendedName>
</protein>
<accession>A0A1H9QP89</accession>
<reference evidence="1 2" key="1">
    <citation type="submission" date="2016-10" db="EMBL/GenBank/DDBJ databases">
        <authorList>
            <person name="Varghese N."/>
            <person name="Submissions S."/>
        </authorList>
    </citation>
    <scope>NUCLEOTIDE SEQUENCE [LARGE SCALE GENOMIC DNA]</scope>
    <source>
        <strain evidence="1 2">TC-13</strain>
    </source>
</reference>
<dbReference type="Pfam" id="PF04245">
    <property type="entry name" value="NA37"/>
    <property type="match status" value="1"/>
</dbReference>
<dbReference type="InterPro" id="IPR007358">
    <property type="entry name" value="Nucleoid_associated_NdpA"/>
</dbReference>
<proteinExistence type="predicted"/>
<dbReference type="RefSeq" id="WP_089987141.1">
    <property type="nucleotide sequence ID" value="NZ_CP189820.1"/>
</dbReference>
<gene>
    <name evidence="1" type="ORF">SAMN02787113_04231</name>
</gene>
<name>A0A1H9QP89_9BACI</name>
<organism evidence="1 2">
    <name type="scientific">Lysinibacillus fusiformis</name>
    <dbReference type="NCBI Taxonomy" id="28031"/>
    <lineage>
        <taxon>Bacteria</taxon>
        <taxon>Bacillati</taxon>
        <taxon>Bacillota</taxon>
        <taxon>Bacilli</taxon>
        <taxon>Bacillales</taxon>
        <taxon>Bacillaceae</taxon>
        <taxon>Lysinibacillus</taxon>
    </lineage>
</organism>